<keyword evidence="2" id="KW-1185">Reference proteome</keyword>
<dbReference type="Proteomes" id="UP000699042">
    <property type="component" value="Unassembled WGS sequence"/>
</dbReference>
<feature type="non-terminal residue" evidence="1">
    <location>
        <position position="1"/>
    </location>
</feature>
<evidence type="ECO:0000313" key="1">
    <source>
        <dbReference type="EMBL" id="KAG7050245.1"/>
    </source>
</evidence>
<dbReference type="EMBL" id="JAESDN010000005">
    <property type="protein sequence ID" value="KAG7050245.1"/>
    <property type="molecule type" value="Genomic_DNA"/>
</dbReference>
<proteinExistence type="predicted"/>
<name>A0A9P7R4V2_9PEZI</name>
<dbReference type="AlphaFoldDB" id="A0A9P7R4V2"/>
<sequence length="65" mass="7094">ASGNRVCAKGAGLRKVQVGALEYTGQRIPLANGLAPGDIRNDERLTAMEARRYSYSKDERDGRTL</sequence>
<accession>A0A9P7R4V2</accession>
<comment type="caution">
    <text evidence="1">The sequence shown here is derived from an EMBL/GenBank/DDBJ whole genome shotgun (WGS) entry which is preliminary data.</text>
</comment>
<protein>
    <submittedName>
        <fullName evidence="1">Uncharacterized protein</fullName>
    </submittedName>
</protein>
<reference evidence="1" key="1">
    <citation type="submission" date="2021-05" db="EMBL/GenBank/DDBJ databases">
        <title>Comparative genomics of three Colletotrichum scovillei strains and genetic complementation revealed genes involved fungal growth and virulence on chili pepper.</title>
        <authorList>
            <person name="Hsieh D.-K."/>
            <person name="Chuang S.-C."/>
            <person name="Chen C.-Y."/>
            <person name="Chao Y.-T."/>
            <person name="Lu M.-Y.J."/>
            <person name="Lee M.-H."/>
            <person name="Shih M.-C."/>
        </authorList>
    </citation>
    <scope>NUCLEOTIDE SEQUENCE</scope>
    <source>
        <strain evidence="1">Coll-153</strain>
    </source>
</reference>
<evidence type="ECO:0000313" key="2">
    <source>
        <dbReference type="Proteomes" id="UP000699042"/>
    </source>
</evidence>
<gene>
    <name evidence="1" type="ORF">JMJ77_012997</name>
</gene>
<organism evidence="1 2">
    <name type="scientific">Colletotrichum scovillei</name>
    <dbReference type="NCBI Taxonomy" id="1209932"/>
    <lineage>
        <taxon>Eukaryota</taxon>
        <taxon>Fungi</taxon>
        <taxon>Dikarya</taxon>
        <taxon>Ascomycota</taxon>
        <taxon>Pezizomycotina</taxon>
        <taxon>Sordariomycetes</taxon>
        <taxon>Hypocreomycetidae</taxon>
        <taxon>Glomerellales</taxon>
        <taxon>Glomerellaceae</taxon>
        <taxon>Colletotrichum</taxon>
        <taxon>Colletotrichum acutatum species complex</taxon>
    </lineage>
</organism>